<dbReference type="AlphaFoldDB" id="A0AAD8AD30"/>
<accession>A0AAD8AD30</accession>
<name>A0AAD8AD30_DIPPU</name>
<reference evidence="3" key="1">
    <citation type="journal article" date="2023" name="IScience">
        <title>Live-bearing cockroach genome reveals convergent evolutionary mechanisms linked to viviparity in insects and beyond.</title>
        <authorList>
            <person name="Fouks B."/>
            <person name="Harrison M.C."/>
            <person name="Mikhailova A.A."/>
            <person name="Marchal E."/>
            <person name="English S."/>
            <person name="Carruthers M."/>
            <person name="Jennings E.C."/>
            <person name="Chiamaka E.L."/>
            <person name="Frigard R.A."/>
            <person name="Pippel M."/>
            <person name="Attardo G.M."/>
            <person name="Benoit J.B."/>
            <person name="Bornberg-Bauer E."/>
            <person name="Tobe S.S."/>
        </authorList>
    </citation>
    <scope>NUCLEOTIDE SEQUENCE</scope>
    <source>
        <strain evidence="3">Stay&amp;Tobe</strain>
    </source>
</reference>
<comment type="caution">
    <text evidence="3">The sequence shown here is derived from an EMBL/GenBank/DDBJ whole genome shotgun (WGS) entry which is preliminary data.</text>
</comment>
<evidence type="ECO:0000259" key="2">
    <source>
        <dbReference type="PROSITE" id="PS50181"/>
    </source>
</evidence>
<keyword evidence="4" id="KW-1185">Reference proteome</keyword>
<gene>
    <name evidence="3" type="ORF">L9F63_012192</name>
</gene>
<proteinExistence type="predicted"/>
<evidence type="ECO:0000256" key="1">
    <source>
        <dbReference type="SAM" id="MobiDB-lite"/>
    </source>
</evidence>
<evidence type="ECO:0000313" key="4">
    <source>
        <dbReference type="Proteomes" id="UP001233999"/>
    </source>
</evidence>
<feature type="domain" description="F-box" evidence="2">
    <location>
        <begin position="16"/>
        <end position="64"/>
    </location>
</feature>
<dbReference type="EMBL" id="JASPKZ010001960">
    <property type="protein sequence ID" value="KAJ9596811.1"/>
    <property type="molecule type" value="Genomic_DNA"/>
</dbReference>
<dbReference type="InterPro" id="IPR001810">
    <property type="entry name" value="F-box_dom"/>
</dbReference>
<sequence>MELPRTNEKETEIQRRNTIHDLPEIAVEKIMGYLSYHEVNKLGLLCRLFRRVASSVLRSGLRNLVSQIEEQVTQVENSSYDNAMTPPTVKEHLHIALLHTVLRILLAEAHMMRAVCWRYVREDIGFCFPGGQVLDEFNHVINTIKDREINKDLEPEITTRLFLKAERFYDLFESNIEPSIARLYSIDLTLFGVKLMDILDCCQNSNYKIKITHNSGEGPFCLSAFYELRDVSTLDAPPVITEHSVAEMKLRTICRYLRNNVRWINLFHPLKELWELEDTVETGNDDLKAKAISNHHKNHQIIMADFSRDVEEMRKPHWNNNGVYHKRGEVEDSNICEDEFTREMDISRSSSLAMTCTMTLHSHNMSQLPINYEFIASASPTVSPIPSIISSSAVDVASNSEENASLNDSKSLEKLDGASASNADPDIPYKDNSTKSILESSQSIFKNNTFSSLLTCNKEGKKFDFQLQMKIQHPTLSGSELMRQTVITVQQADDNVLVTSDGDIVPYY</sequence>
<reference evidence="3" key="2">
    <citation type="submission" date="2023-05" db="EMBL/GenBank/DDBJ databases">
        <authorList>
            <person name="Fouks B."/>
        </authorList>
    </citation>
    <scope>NUCLEOTIDE SEQUENCE</scope>
    <source>
        <strain evidence="3">Stay&amp;Tobe</strain>
        <tissue evidence="3">Testes</tissue>
    </source>
</reference>
<dbReference type="Pfam" id="PF00646">
    <property type="entry name" value="F-box"/>
    <property type="match status" value="1"/>
</dbReference>
<dbReference type="InterPro" id="IPR036047">
    <property type="entry name" value="F-box-like_dom_sf"/>
</dbReference>
<feature type="region of interest" description="Disordered" evidence="1">
    <location>
        <begin position="403"/>
        <end position="431"/>
    </location>
</feature>
<dbReference type="Proteomes" id="UP001233999">
    <property type="component" value="Unassembled WGS sequence"/>
</dbReference>
<evidence type="ECO:0000313" key="3">
    <source>
        <dbReference type="EMBL" id="KAJ9596811.1"/>
    </source>
</evidence>
<dbReference type="SUPFAM" id="SSF81383">
    <property type="entry name" value="F-box domain"/>
    <property type="match status" value="1"/>
</dbReference>
<dbReference type="PROSITE" id="PS50181">
    <property type="entry name" value="FBOX"/>
    <property type="match status" value="1"/>
</dbReference>
<organism evidence="3 4">
    <name type="scientific">Diploptera punctata</name>
    <name type="common">Pacific beetle cockroach</name>
    <dbReference type="NCBI Taxonomy" id="6984"/>
    <lineage>
        <taxon>Eukaryota</taxon>
        <taxon>Metazoa</taxon>
        <taxon>Ecdysozoa</taxon>
        <taxon>Arthropoda</taxon>
        <taxon>Hexapoda</taxon>
        <taxon>Insecta</taxon>
        <taxon>Pterygota</taxon>
        <taxon>Neoptera</taxon>
        <taxon>Polyneoptera</taxon>
        <taxon>Dictyoptera</taxon>
        <taxon>Blattodea</taxon>
        <taxon>Blaberoidea</taxon>
        <taxon>Blaberidae</taxon>
        <taxon>Diplopterinae</taxon>
        <taxon>Diploptera</taxon>
    </lineage>
</organism>
<protein>
    <recommendedName>
        <fullName evidence="2">F-box domain-containing protein</fullName>
    </recommendedName>
</protein>